<sequence>MGLRAFRDPAGELWQVWSVIPGLRRDEERRRGRDRRSDDPIFLYKGPERRASGDRRGRSAAALFPGLLAGWLTFECTTERRRLVPIPARWEEVPESELYELCQRATPVSCTLQRGEGLLDVGS</sequence>
<comment type="caution">
    <text evidence="2">The sequence shown here is derived from an EMBL/GenBank/DDBJ whole genome shotgun (WGS) entry which is preliminary data.</text>
</comment>
<evidence type="ECO:0000313" key="2">
    <source>
        <dbReference type="EMBL" id="MBB6071741.1"/>
    </source>
</evidence>
<keyword evidence="3" id="KW-1185">Reference proteome</keyword>
<accession>A0A841H0Y8</accession>
<evidence type="ECO:0000313" key="3">
    <source>
        <dbReference type="Proteomes" id="UP000582837"/>
    </source>
</evidence>
<feature type="region of interest" description="Disordered" evidence="1">
    <location>
        <begin position="26"/>
        <end position="56"/>
    </location>
</feature>
<evidence type="ECO:0000256" key="1">
    <source>
        <dbReference type="SAM" id="MobiDB-lite"/>
    </source>
</evidence>
<dbReference type="Proteomes" id="UP000582837">
    <property type="component" value="Unassembled WGS sequence"/>
</dbReference>
<organism evidence="2 3">
    <name type="scientific">Longimicrobium terrae</name>
    <dbReference type="NCBI Taxonomy" id="1639882"/>
    <lineage>
        <taxon>Bacteria</taxon>
        <taxon>Pseudomonadati</taxon>
        <taxon>Gemmatimonadota</taxon>
        <taxon>Longimicrobiia</taxon>
        <taxon>Longimicrobiales</taxon>
        <taxon>Longimicrobiaceae</taxon>
        <taxon>Longimicrobium</taxon>
    </lineage>
</organism>
<dbReference type="AlphaFoldDB" id="A0A841H0Y8"/>
<proteinExistence type="predicted"/>
<name>A0A841H0Y8_9BACT</name>
<dbReference type="EMBL" id="JACHIA010000010">
    <property type="protein sequence ID" value="MBB6071741.1"/>
    <property type="molecule type" value="Genomic_DNA"/>
</dbReference>
<protein>
    <submittedName>
        <fullName evidence="2">Uncharacterized protein</fullName>
    </submittedName>
</protein>
<feature type="compositionally biased region" description="Basic and acidic residues" evidence="1">
    <location>
        <begin position="26"/>
        <end position="39"/>
    </location>
</feature>
<reference evidence="2 3" key="1">
    <citation type="submission" date="2020-08" db="EMBL/GenBank/DDBJ databases">
        <title>Genomic Encyclopedia of Type Strains, Phase IV (KMG-IV): sequencing the most valuable type-strain genomes for metagenomic binning, comparative biology and taxonomic classification.</title>
        <authorList>
            <person name="Goeker M."/>
        </authorList>
    </citation>
    <scope>NUCLEOTIDE SEQUENCE [LARGE SCALE GENOMIC DNA]</scope>
    <source>
        <strain evidence="2 3">DSM 29007</strain>
    </source>
</reference>
<gene>
    <name evidence="2" type="ORF">HNQ61_003380</name>
</gene>
<feature type="compositionally biased region" description="Basic and acidic residues" evidence="1">
    <location>
        <begin position="46"/>
        <end position="56"/>
    </location>
</feature>
<dbReference type="RefSeq" id="WP_170032479.1">
    <property type="nucleotide sequence ID" value="NZ_JABDTL010000001.1"/>
</dbReference>